<protein>
    <submittedName>
        <fullName evidence="2">Uncharacterized protein</fullName>
    </submittedName>
</protein>
<keyword evidence="3" id="KW-1185">Reference proteome</keyword>
<feature type="region of interest" description="Disordered" evidence="1">
    <location>
        <begin position="55"/>
        <end position="81"/>
    </location>
</feature>
<proteinExistence type="predicted"/>
<gene>
    <name evidence="2" type="ORF">SCNRRL3882_1173</name>
</gene>
<organism evidence="2 3">
    <name type="scientific">Streptomyces chartreusis NRRL 3882</name>
    <dbReference type="NCBI Taxonomy" id="1079985"/>
    <lineage>
        <taxon>Bacteria</taxon>
        <taxon>Bacillati</taxon>
        <taxon>Actinomycetota</taxon>
        <taxon>Actinomycetes</taxon>
        <taxon>Kitasatosporales</taxon>
        <taxon>Streptomycetaceae</taxon>
        <taxon>Streptomyces</taxon>
    </lineage>
</organism>
<dbReference type="EMBL" id="LT963352">
    <property type="protein sequence ID" value="SOR77703.1"/>
    <property type="molecule type" value="Genomic_DNA"/>
</dbReference>
<dbReference type="AlphaFoldDB" id="A0A2N9B2Y1"/>
<evidence type="ECO:0000313" key="3">
    <source>
        <dbReference type="Proteomes" id="UP000235464"/>
    </source>
</evidence>
<reference evidence="3" key="1">
    <citation type="submission" date="2017-11" db="EMBL/GenBank/DDBJ databases">
        <authorList>
            <person name="Wibberg D."/>
        </authorList>
    </citation>
    <scope>NUCLEOTIDE SEQUENCE [LARGE SCALE GENOMIC DNA]</scope>
</reference>
<evidence type="ECO:0000256" key="1">
    <source>
        <dbReference type="SAM" id="MobiDB-lite"/>
    </source>
</evidence>
<sequence length="145" mass="14944">MRDHEDTVEIDDDLAVCVRGVLAGRRPGTVSAFGACGADGLQGFLAGGGEGVGQREMVGSEATGPKTAGSHRSIANREAVPARCDRQGHVQEGLAGMVDSPRFAPRSQSLGYGLVKTGLADRCDEQDRSCLGDDMAAVVLDAEAG</sequence>
<dbReference type="Proteomes" id="UP000235464">
    <property type="component" value="Chromosome I"/>
</dbReference>
<accession>A0A2N9B2Y1</accession>
<evidence type="ECO:0000313" key="2">
    <source>
        <dbReference type="EMBL" id="SOR77703.1"/>
    </source>
</evidence>
<name>A0A2N9B2Y1_STRCX</name>